<reference evidence="2" key="1">
    <citation type="journal article" date="2019" name="Int. J. Syst. Evol. Microbiol.">
        <title>The Global Catalogue of Microorganisms (GCM) 10K type strain sequencing project: providing services to taxonomists for standard genome sequencing and annotation.</title>
        <authorList>
            <consortium name="The Broad Institute Genomics Platform"/>
            <consortium name="The Broad Institute Genome Sequencing Center for Infectious Disease"/>
            <person name="Wu L."/>
            <person name="Ma J."/>
        </authorList>
    </citation>
    <scope>NUCLEOTIDE SEQUENCE [LARGE SCALE GENOMIC DNA]</scope>
    <source>
        <strain evidence="2">KCTC 52368</strain>
    </source>
</reference>
<accession>A0ABW5MWT1</accession>
<protein>
    <submittedName>
        <fullName evidence="1">Uncharacterized protein</fullName>
    </submittedName>
</protein>
<evidence type="ECO:0000313" key="2">
    <source>
        <dbReference type="Proteomes" id="UP001597526"/>
    </source>
</evidence>
<dbReference type="EMBL" id="JBHULB010000012">
    <property type="protein sequence ID" value="MFD2587241.1"/>
    <property type="molecule type" value="Genomic_DNA"/>
</dbReference>
<organism evidence="1 2">
    <name type="scientific">Croceitalea marina</name>
    <dbReference type="NCBI Taxonomy" id="1775166"/>
    <lineage>
        <taxon>Bacteria</taxon>
        <taxon>Pseudomonadati</taxon>
        <taxon>Bacteroidota</taxon>
        <taxon>Flavobacteriia</taxon>
        <taxon>Flavobacteriales</taxon>
        <taxon>Flavobacteriaceae</taxon>
        <taxon>Croceitalea</taxon>
    </lineage>
</organism>
<name>A0ABW5MWT1_9FLAO</name>
<evidence type="ECO:0000313" key="1">
    <source>
        <dbReference type="EMBL" id="MFD2587241.1"/>
    </source>
</evidence>
<gene>
    <name evidence="1" type="ORF">ACFSQJ_09890</name>
</gene>
<keyword evidence="2" id="KW-1185">Reference proteome</keyword>
<dbReference type="RefSeq" id="WP_377766800.1">
    <property type="nucleotide sequence ID" value="NZ_JBHULB010000012.1"/>
</dbReference>
<sequence length="95" mass="11302">MAITILRRFKGKKEPKNWKVSKKGRDAISYEQKVDGEWKSIEIDGELLLGKINHVIYFKSEGEWTDYPKWAQNRSEIIRRIKMVFPPTRTEYENG</sequence>
<dbReference type="Proteomes" id="UP001597526">
    <property type="component" value="Unassembled WGS sequence"/>
</dbReference>
<comment type="caution">
    <text evidence="1">The sequence shown here is derived from an EMBL/GenBank/DDBJ whole genome shotgun (WGS) entry which is preliminary data.</text>
</comment>
<proteinExistence type="predicted"/>